<feature type="domain" description="YjeF N-terminal" evidence="1">
    <location>
        <begin position="10"/>
        <end position="201"/>
    </location>
</feature>
<evidence type="ECO:0000259" key="1">
    <source>
        <dbReference type="PROSITE" id="PS51385"/>
    </source>
</evidence>
<protein>
    <submittedName>
        <fullName evidence="2">NAD(P)H-hydrate epimerase</fullName>
    </submittedName>
</protein>
<dbReference type="RefSeq" id="WP_344230079.1">
    <property type="nucleotide sequence ID" value="NZ_BAAALH010000002.1"/>
</dbReference>
<keyword evidence="3" id="KW-1185">Reference proteome</keyword>
<dbReference type="Gene3D" id="3.40.50.10260">
    <property type="entry name" value="YjeF N-terminal domain"/>
    <property type="match status" value="1"/>
</dbReference>
<dbReference type="EMBL" id="JBHSEN010000001">
    <property type="protein sequence ID" value="MFC4428437.1"/>
    <property type="molecule type" value="Genomic_DNA"/>
</dbReference>
<dbReference type="PROSITE" id="PS51385">
    <property type="entry name" value="YJEF_N"/>
    <property type="match status" value="1"/>
</dbReference>
<organism evidence="2 3">
    <name type="scientific">Citricoccus alkalitolerans</name>
    <dbReference type="NCBI Taxonomy" id="246603"/>
    <lineage>
        <taxon>Bacteria</taxon>
        <taxon>Bacillati</taxon>
        <taxon>Actinomycetota</taxon>
        <taxon>Actinomycetes</taxon>
        <taxon>Micrococcales</taxon>
        <taxon>Micrococcaceae</taxon>
        <taxon>Citricoccus</taxon>
    </lineage>
</organism>
<dbReference type="Proteomes" id="UP001595965">
    <property type="component" value="Unassembled WGS sequence"/>
</dbReference>
<dbReference type="Pfam" id="PF03853">
    <property type="entry name" value="YjeF_N"/>
    <property type="match status" value="1"/>
</dbReference>
<name>A0ABV8XV08_9MICC</name>
<accession>A0ABV8XV08</accession>
<comment type="caution">
    <text evidence="2">The sequence shown here is derived from an EMBL/GenBank/DDBJ whole genome shotgun (WGS) entry which is preliminary data.</text>
</comment>
<reference evidence="3" key="1">
    <citation type="journal article" date="2019" name="Int. J. Syst. Evol. Microbiol.">
        <title>The Global Catalogue of Microorganisms (GCM) 10K type strain sequencing project: providing services to taxonomists for standard genome sequencing and annotation.</title>
        <authorList>
            <consortium name="The Broad Institute Genomics Platform"/>
            <consortium name="The Broad Institute Genome Sequencing Center for Infectious Disease"/>
            <person name="Wu L."/>
            <person name="Ma J."/>
        </authorList>
    </citation>
    <scope>NUCLEOTIDE SEQUENCE [LARGE SCALE GENOMIC DNA]</scope>
    <source>
        <strain evidence="3">CGMCC 1.12125</strain>
    </source>
</reference>
<evidence type="ECO:0000313" key="3">
    <source>
        <dbReference type="Proteomes" id="UP001595965"/>
    </source>
</evidence>
<sequence length="201" mass="21111">MIHAYTGAAVRAAESPLLRAGQGAALMRRAAWGLARVVVGELRRGPVAGATVTALVGTGNNGGDALWALAFLRRRGVNVVAVPTGERMHAAGGVIAADVTVTFGGIKQGWWSEPVLMPPDGWNWWTSASNCTSRNLKFPRANVTLHSRSSPGLPGTITSTAAGCSVSAPDLSSTRGRLSWCARPRWPPGRAWCSMRAEAGR</sequence>
<proteinExistence type="predicted"/>
<evidence type="ECO:0000313" key="2">
    <source>
        <dbReference type="EMBL" id="MFC4428437.1"/>
    </source>
</evidence>
<dbReference type="SUPFAM" id="SSF64153">
    <property type="entry name" value="YjeF N-terminal domain-like"/>
    <property type="match status" value="1"/>
</dbReference>
<gene>
    <name evidence="2" type="ORF">ACFO0K_01935</name>
</gene>
<dbReference type="InterPro" id="IPR036652">
    <property type="entry name" value="YjeF_N_dom_sf"/>
</dbReference>
<dbReference type="InterPro" id="IPR004443">
    <property type="entry name" value="YjeF_N_dom"/>
</dbReference>